<dbReference type="InterPro" id="IPR005119">
    <property type="entry name" value="LysR_subst-bd"/>
</dbReference>
<keyword evidence="4" id="KW-0804">Transcription</keyword>
<dbReference type="RefSeq" id="WP_070050946.1">
    <property type="nucleotide sequence ID" value="NZ_CBCSDO010000002.1"/>
</dbReference>
<protein>
    <submittedName>
        <fullName evidence="6">Transcriptional regulator</fullName>
    </submittedName>
</protein>
<organism evidence="6 7">
    <name type="scientific">Rheinheimera salexigens</name>
    <dbReference type="NCBI Taxonomy" id="1628148"/>
    <lineage>
        <taxon>Bacteria</taxon>
        <taxon>Pseudomonadati</taxon>
        <taxon>Pseudomonadota</taxon>
        <taxon>Gammaproteobacteria</taxon>
        <taxon>Chromatiales</taxon>
        <taxon>Chromatiaceae</taxon>
        <taxon>Rheinheimera</taxon>
    </lineage>
</organism>
<dbReference type="PANTHER" id="PTHR30126">
    <property type="entry name" value="HTH-TYPE TRANSCRIPTIONAL REGULATOR"/>
    <property type="match status" value="1"/>
</dbReference>
<dbReference type="AlphaFoldDB" id="A0A1E7QAQ3"/>
<keyword evidence="3" id="KW-0238">DNA-binding</keyword>
<keyword evidence="7" id="KW-1185">Reference proteome</keyword>
<evidence type="ECO:0000313" key="6">
    <source>
        <dbReference type="EMBL" id="OEY71123.1"/>
    </source>
</evidence>
<dbReference type="Gene3D" id="1.10.10.10">
    <property type="entry name" value="Winged helix-like DNA-binding domain superfamily/Winged helix DNA-binding domain"/>
    <property type="match status" value="1"/>
</dbReference>
<dbReference type="PANTHER" id="PTHR30126:SF88">
    <property type="entry name" value="TRANSCRIPTIONAL REGULATOR-RELATED"/>
    <property type="match status" value="1"/>
</dbReference>
<dbReference type="InterPro" id="IPR036390">
    <property type="entry name" value="WH_DNA-bd_sf"/>
</dbReference>
<gene>
    <name evidence="6" type="ORF">BI198_14675</name>
</gene>
<dbReference type="EMBL" id="MKEK01000001">
    <property type="protein sequence ID" value="OEY71123.1"/>
    <property type="molecule type" value="Genomic_DNA"/>
</dbReference>
<feature type="domain" description="HTH lysR-type" evidence="5">
    <location>
        <begin position="18"/>
        <end position="75"/>
    </location>
</feature>
<reference evidence="7" key="1">
    <citation type="submission" date="2016-09" db="EMBL/GenBank/DDBJ databases">
        <authorList>
            <person name="Wan X."/>
            <person name="Hou S."/>
        </authorList>
    </citation>
    <scope>NUCLEOTIDE SEQUENCE [LARGE SCALE GENOMIC DNA]</scope>
    <source>
        <strain evidence="7">KH87</strain>
    </source>
</reference>
<evidence type="ECO:0000256" key="1">
    <source>
        <dbReference type="ARBA" id="ARBA00009437"/>
    </source>
</evidence>
<name>A0A1E7QAQ3_9GAMM</name>
<dbReference type="InterPro" id="IPR036388">
    <property type="entry name" value="WH-like_DNA-bd_sf"/>
</dbReference>
<sequence length="307" mass="33618">MPNSQNSSSVKLSRLPKITLEQWATFKAVVDEGSFAKAAEHLHKSQSSVSYIIAKLEAQLPAPALMPEGRKAVLTEAGKVLYRYASNLLAQASQIENIANYIAQGWETEVTLAVDAIVAMDNVFCALQSFSADHPQPRINVLETTLSGTDEAVLFRKADIVLSPTLITGFMGMPIGESLMQYVASPNHPLVQLARAIHEDDLKQHRQIVIKDSGLQRQRDEGWLGSEQRWSFSHISSSIKAVTAGLGFAKLPPACIAAELKSGQLVPLKMATDMHQRIPLYLIKTAQSHAGPAVEELAQRLQHHLQT</sequence>
<evidence type="ECO:0000256" key="4">
    <source>
        <dbReference type="ARBA" id="ARBA00023163"/>
    </source>
</evidence>
<dbReference type="OrthoDB" id="6988449at2"/>
<dbReference type="Pfam" id="PF03466">
    <property type="entry name" value="LysR_substrate"/>
    <property type="match status" value="1"/>
</dbReference>
<dbReference type="STRING" id="1628148.BI198_14675"/>
<dbReference type="GO" id="GO:0003700">
    <property type="term" value="F:DNA-binding transcription factor activity"/>
    <property type="evidence" value="ECO:0007669"/>
    <property type="project" value="InterPro"/>
</dbReference>
<comment type="similarity">
    <text evidence="1">Belongs to the LysR transcriptional regulatory family.</text>
</comment>
<evidence type="ECO:0000256" key="3">
    <source>
        <dbReference type="ARBA" id="ARBA00023125"/>
    </source>
</evidence>
<evidence type="ECO:0000313" key="7">
    <source>
        <dbReference type="Proteomes" id="UP000242258"/>
    </source>
</evidence>
<dbReference type="PROSITE" id="PS50931">
    <property type="entry name" value="HTH_LYSR"/>
    <property type="match status" value="1"/>
</dbReference>
<dbReference type="InterPro" id="IPR000847">
    <property type="entry name" value="LysR_HTH_N"/>
</dbReference>
<dbReference type="SUPFAM" id="SSF53850">
    <property type="entry name" value="Periplasmic binding protein-like II"/>
    <property type="match status" value="1"/>
</dbReference>
<dbReference type="Pfam" id="PF00126">
    <property type="entry name" value="HTH_1"/>
    <property type="match status" value="1"/>
</dbReference>
<dbReference type="Proteomes" id="UP000242258">
    <property type="component" value="Unassembled WGS sequence"/>
</dbReference>
<dbReference type="SUPFAM" id="SSF46785">
    <property type="entry name" value="Winged helix' DNA-binding domain"/>
    <property type="match status" value="1"/>
</dbReference>
<keyword evidence="2" id="KW-0805">Transcription regulation</keyword>
<dbReference type="GO" id="GO:0000976">
    <property type="term" value="F:transcription cis-regulatory region binding"/>
    <property type="evidence" value="ECO:0007669"/>
    <property type="project" value="TreeGrafter"/>
</dbReference>
<evidence type="ECO:0000256" key="2">
    <source>
        <dbReference type="ARBA" id="ARBA00023015"/>
    </source>
</evidence>
<accession>A0A1E7QAQ3</accession>
<comment type="caution">
    <text evidence="6">The sequence shown here is derived from an EMBL/GenBank/DDBJ whole genome shotgun (WGS) entry which is preliminary data.</text>
</comment>
<evidence type="ECO:0000259" key="5">
    <source>
        <dbReference type="PROSITE" id="PS50931"/>
    </source>
</evidence>
<dbReference type="Gene3D" id="3.40.190.290">
    <property type="match status" value="1"/>
</dbReference>
<proteinExistence type="inferred from homology"/>